<comment type="caution">
    <text evidence="1">The sequence shown here is derived from an EMBL/GenBank/DDBJ whole genome shotgun (WGS) entry which is preliminary data.</text>
</comment>
<dbReference type="SUPFAM" id="SSF53098">
    <property type="entry name" value="Ribonuclease H-like"/>
    <property type="match status" value="1"/>
</dbReference>
<dbReference type="InterPro" id="IPR036397">
    <property type="entry name" value="RNaseH_sf"/>
</dbReference>
<dbReference type="GO" id="GO:0003676">
    <property type="term" value="F:nucleic acid binding"/>
    <property type="evidence" value="ECO:0007669"/>
    <property type="project" value="InterPro"/>
</dbReference>
<dbReference type="Gene3D" id="3.30.420.10">
    <property type="entry name" value="Ribonuclease H-like superfamily/Ribonuclease H"/>
    <property type="match status" value="1"/>
</dbReference>
<feature type="non-terminal residue" evidence="1">
    <location>
        <position position="322"/>
    </location>
</feature>
<proteinExistence type="predicted"/>
<evidence type="ECO:0000313" key="1">
    <source>
        <dbReference type="EMBL" id="KAL0486321.1"/>
    </source>
</evidence>
<dbReference type="AlphaFoldDB" id="A0AAW2ZC75"/>
<keyword evidence="2" id="KW-1185">Reference proteome</keyword>
<accession>A0AAW2ZC75</accession>
<dbReference type="InterPro" id="IPR012337">
    <property type="entry name" value="RNaseH-like_sf"/>
</dbReference>
<gene>
    <name evidence="1" type="ORF">AKO1_001936</name>
</gene>
<name>A0AAW2ZC75_9EUKA</name>
<reference evidence="1 2" key="1">
    <citation type="submission" date="2024-03" db="EMBL/GenBank/DDBJ databases">
        <title>The Acrasis kona genome and developmental transcriptomes reveal deep origins of eukaryotic multicellular pathways.</title>
        <authorList>
            <person name="Sheikh S."/>
            <person name="Fu C.-J."/>
            <person name="Brown M.W."/>
            <person name="Baldauf S.L."/>
        </authorList>
    </citation>
    <scope>NUCLEOTIDE SEQUENCE [LARGE SCALE GENOMIC DNA]</scope>
    <source>
        <strain evidence="1 2">ATCC MYA-3509</strain>
    </source>
</reference>
<protein>
    <recommendedName>
        <fullName evidence="3">SAP domain-containing protein</fullName>
    </recommendedName>
</protein>
<dbReference type="EMBL" id="JAOPGA020001217">
    <property type="protein sequence ID" value="KAL0486321.1"/>
    <property type="molecule type" value="Genomic_DNA"/>
</dbReference>
<evidence type="ECO:0008006" key="3">
    <source>
        <dbReference type="Google" id="ProtNLM"/>
    </source>
</evidence>
<organism evidence="1 2">
    <name type="scientific">Acrasis kona</name>
    <dbReference type="NCBI Taxonomy" id="1008807"/>
    <lineage>
        <taxon>Eukaryota</taxon>
        <taxon>Discoba</taxon>
        <taxon>Heterolobosea</taxon>
        <taxon>Tetramitia</taxon>
        <taxon>Eutetramitia</taxon>
        <taxon>Acrasidae</taxon>
        <taxon>Acrasis</taxon>
    </lineage>
</organism>
<sequence length="322" mass="36987">MRHQLPGLKNICATMMVKKSGTKQELIQRICRAIQFKSLKPEDFEKFRKVVNEIAPLNIAQYEDQTQTAIKDVSQTNTILKLKNYGLTKVTVMDFETAEPKGQSFYQVSSVSIYEDKKFYFSSFAKRGYFMKIPGKNSFHLNANSPEIRNAPDPKVVTEARLRWEEELNAHNLIVIYHARNNLDIHADFRALQEAATARGHHITFLNSDKLIRELLPSLKSCALENLHEEFQLGSYNAHDSLYDCIATWRVLLFTLQCSMGASKVLTVKEVIPMIKKLGDEYLVSIPIYSPHNYGDQYNIDIDNELQVEDLEEDDSDDDADR</sequence>
<dbReference type="Proteomes" id="UP001431209">
    <property type="component" value="Unassembled WGS sequence"/>
</dbReference>
<evidence type="ECO:0000313" key="2">
    <source>
        <dbReference type="Proteomes" id="UP001431209"/>
    </source>
</evidence>